<dbReference type="eggNOG" id="arCOG07102">
    <property type="taxonomic scope" value="Archaea"/>
</dbReference>
<dbReference type="GeneID" id="78446926"/>
<name>Q5JD13_THEKO</name>
<dbReference type="STRING" id="69014.TK0416"/>
<sequence length="191" mass="21987">MVAARAEMIRQAAKYGRHVYKPFFDYMQREIRSAENKYLFSTLIEGALPGQFSLYDLDALVFRKHSEVPLAAFELKFISWRVAKDSWAKGELLVNGWQFQRLRALSEVLTLPLYYFIQVGQERFVMFNVQHVEPSFEYRRGGSARDYYAVIPLEDVIVSRSFEEFADDLGLLLGVNLSKPAQVPAYAVGGR</sequence>
<keyword evidence="2" id="KW-1185">Reference proteome</keyword>
<dbReference type="Proteomes" id="UP000000536">
    <property type="component" value="Chromosome"/>
</dbReference>
<protein>
    <submittedName>
        <fullName evidence="1">Uncharacterized protein</fullName>
    </submittedName>
</protein>
<dbReference type="AlphaFoldDB" id="Q5JD13"/>
<gene>
    <name evidence="1" type="ordered locus">TK0416</name>
</gene>
<dbReference type="InParanoid" id="Q5JD13"/>
<dbReference type="PhylomeDB" id="Q5JD13"/>
<dbReference type="RefSeq" id="WP_011249371.1">
    <property type="nucleotide sequence ID" value="NC_006624.1"/>
</dbReference>
<dbReference type="OrthoDB" id="87041at2157"/>
<accession>Q5JD13</accession>
<dbReference type="EnsemblBacteria" id="BAD84605">
    <property type="protein sequence ID" value="BAD84605"/>
    <property type="gene ID" value="TK0416"/>
</dbReference>
<organism evidence="1 2">
    <name type="scientific">Thermococcus kodakarensis (strain ATCC BAA-918 / JCM 12380 / KOD1)</name>
    <name type="common">Pyrococcus kodakaraensis (strain KOD1)</name>
    <dbReference type="NCBI Taxonomy" id="69014"/>
    <lineage>
        <taxon>Archaea</taxon>
        <taxon>Methanobacteriati</taxon>
        <taxon>Methanobacteriota</taxon>
        <taxon>Thermococci</taxon>
        <taxon>Thermococcales</taxon>
        <taxon>Thermococcaceae</taxon>
        <taxon>Thermococcus</taxon>
    </lineage>
</organism>
<evidence type="ECO:0000313" key="1">
    <source>
        <dbReference type="EMBL" id="BAD84605.1"/>
    </source>
</evidence>
<proteinExistence type="predicted"/>
<dbReference type="EMBL" id="AP006878">
    <property type="protein sequence ID" value="BAD84605.1"/>
    <property type="molecule type" value="Genomic_DNA"/>
</dbReference>
<dbReference type="PATRIC" id="fig|69014.16.peg.409"/>
<evidence type="ECO:0000313" key="2">
    <source>
        <dbReference type="Proteomes" id="UP000000536"/>
    </source>
</evidence>
<reference evidence="1 2" key="1">
    <citation type="journal article" date="2005" name="Genome Res.">
        <title>Complete genome sequence of the hyperthermophilic archaeon Thermococcus kodakaraensis KOD1 and comparison with Pyrococcus genomes.</title>
        <authorList>
            <person name="Fukui T."/>
            <person name="Atomi H."/>
            <person name="Kanai T."/>
            <person name="Matsumi R."/>
            <person name="Fujiwara S."/>
            <person name="Imanaka T."/>
        </authorList>
    </citation>
    <scope>NUCLEOTIDE SEQUENCE [LARGE SCALE GENOMIC DNA]</scope>
    <source>
        <strain evidence="2">ATCC BAA-918 / JCM 12380 / KOD1</strain>
    </source>
</reference>
<dbReference type="HOGENOM" id="CLU_1551889_0_0_2"/>
<dbReference type="KEGG" id="tko:TK0416"/>